<dbReference type="PROSITE" id="PS51186">
    <property type="entry name" value="GNAT"/>
    <property type="match status" value="1"/>
</dbReference>
<organism evidence="2 3">
    <name type="scientific">Robinsoniella peoriensis</name>
    <dbReference type="NCBI Taxonomy" id="180332"/>
    <lineage>
        <taxon>Bacteria</taxon>
        <taxon>Bacillati</taxon>
        <taxon>Bacillota</taxon>
        <taxon>Clostridia</taxon>
        <taxon>Lachnospirales</taxon>
        <taxon>Lachnospiraceae</taxon>
        <taxon>Robinsoniella</taxon>
    </lineage>
</organism>
<sequence>MAAALYDTDLGNGHFCIKDGYSHLKEEMLLYAEKNLKNDDEFEAFIADSDLEFQRIAYRNGYFPTTNKECDAYFPVEERSLDYKLPEGFRIASMADQYDIFKYGEVLFKGFNHEKEDKKFSPTEKEIEHGHDEFNAPKVNKELKMIALDSDGEFAAYCGMWYDQDSEYGIVEPLATIPKYRKMGLGRAVVYEGIKRCRELGAKYIFVGSSQQFYYSIGFIPYGNGTYWAKKRVQ</sequence>
<evidence type="ECO:0000313" key="3">
    <source>
        <dbReference type="Proteomes" id="UP000306509"/>
    </source>
</evidence>
<accession>A0A4V6HR80</accession>
<dbReference type="RefSeq" id="WP_138003996.1">
    <property type="nucleotide sequence ID" value="NZ_QGQD01000105.1"/>
</dbReference>
<keyword evidence="2" id="KW-0808">Transferase</keyword>
<dbReference type="EMBL" id="QGQD01000105">
    <property type="protein sequence ID" value="TLC98037.1"/>
    <property type="molecule type" value="Genomic_DNA"/>
</dbReference>
<dbReference type="GO" id="GO:0016747">
    <property type="term" value="F:acyltransferase activity, transferring groups other than amino-acyl groups"/>
    <property type="evidence" value="ECO:0007669"/>
    <property type="project" value="InterPro"/>
</dbReference>
<keyword evidence="3" id="KW-1185">Reference proteome</keyword>
<dbReference type="CDD" id="cd04301">
    <property type="entry name" value="NAT_SF"/>
    <property type="match status" value="1"/>
</dbReference>
<dbReference type="Proteomes" id="UP000306509">
    <property type="component" value="Unassembled WGS sequence"/>
</dbReference>
<evidence type="ECO:0000313" key="2">
    <source>
        <dbReference type="EMBL" id="TLC98037.1"/>
    </source>
</evidence>
<proteinExistence type="predicted"/>
<comment type="caution">
    <text evidence="2">The sequence shown here is derived from an EMBL/GenBank/DDBJ whole genome shotgun (WGS) entry which is preliminary data.</text>
</comment>
<evidence type="ECO:0000259" key="1">
    <source>
        <dbReference type="PROSITE" id="PS51186"/>
    </source>
</evidence>
<dbReference type="AlphaFoldDB" id="A0A4V6HR80"/>
<dbReference type="SUPFAM" id="SSF55729">
    <property type="entry name" value="Acyl-CoA N-acyltransferases (Nat)"/>
    <property type="match status" value="1"/>
</dbReference>
<dbReference type="Pfam" id="PF00583">
    <property type="entry name" value="Acetyltransf_1"/>
    <property type="match status" value="1"/>
</dbReference>
<dbReference type="STRING" id="180332.GCA_000797495_00801"/>
<dbReference type="Gene3D" id="3.40.630.30">
    <property type="match status" value="1"/>
</dbReference>
<reference evidence="2 3" key="1">
    <citation type="journal article" date="2019" name="Anaerobe">
        <title>Detection of Robinsoniella peoriensis in multiple bone samples of a trauma patient.</title>
        <authorList>
            <person name="Schrottner P."/>
            <person name="Hartwich K."/>
            <person name="Bunk B."/>
            <person name="Schober I."/>
            <person name="Helbig S."/>
            <person name="Rudolph W.W."/>
            <person name="Gunzer F."/>
        </authorList>
    </citation>
    <scope>NUCLEOTIDE SEQUENCE [LARGE SCALE GENOMIC DNA]</scope>
    <source>
        <strain evidence="2 3">DSM 106044</strain>
    </source>
</reference>
<dbReference type="InterPro" id="IPR000182">
    <property type="entry name" value="GNAT_dom"/>
</dbReference>
<gene>
    <name evidence="2" type="ORF">DSM106044_05098</name>
</gene>
<feature type="domain" description="N-acetyltransferase" evidence="1">
    <location>
        <begin position="87"/>
        <end position="234"/>
    </location>
</feature>
<protein>
    <submittedName>
        <fullName evidence="2">Putative acetyltransferase</fullName>
    </submittedName>
</protein>
<dbReference type="InterPro" id="IPR016181">
    <property type="entry name" value="Acyl_CoA_acyltransferase"/>
</dbReference>
<name>A0A4V6HR80_9FIRM</name>